<organism evidence="1 2">
    <name type="scientific">Puccinia triticina</name>
    <dbReference type="NCBI Taxonomy" id="208348"/>
    <lineage>
        <taxon>Eukaryota</taxon>
        <taxon>Fungi</taxon>
        <taxon>Dikarya</taxon>
        <taxon>Basidiomycota</taxon>
        <taxon>Pucciniomycotina</taxon>
        <taxon>Pucciniomycetes</taxon>
        <taxon>Pucciniales</taxon>
        <taxon>Pucciniaceae</taxon>
        <taxon>Puccinia</taxon>
    </lineage>
</organism>
<accession>A0ABY7CZL3</accession>
<gene>
    <name evidence="1" type="ORF">PtA15_12A337</name>
</gene>
<dbReference type="Proteomes" id="UP001164743">
    <property type="component" value="Chromosome 12A"/>
</dbReference>
<reference evidence="1" key="1">
    <citation type="submission" date="2022-10" db="EMBL/GenBank/DDBJ databases">
        <title>Puccinia triticina Genome sequencing and assembly.</title>
        <authorList>
            <person name="Li C."/>
        </authorList>
    </citation>
    <scope>NUCLEOTIDE SEQUENCE</scope>
    <source>
        <strain evidence="1">Pt15</strain>
    </source>
</reference>
<dbReference type="RefSeq" id="XP_053025903.1">
    <property type="nucleotide sequence ID" value="XM_053161935.1"/>
</dbReference>
<evidence type="ECO:0000313" key="2">
    <source>
        <dbReference type="Proteomes" id="UP001164743"/>
    </source>
</evidence>
<evidence type="ECO:0000313" key="1">
    <source>
        <dbReference type="EMBL" id="WAQ90348.1"/>
    </source>
</evidence>
<dbReference type="GeneID" id="77802830"/>
<dbReference type="EMBL" id="CP110432">
    <property type="protein sequence ID" value="WAQ90348.1"/>
    <property type="molecule type" value="Genomic_DNA"/>
</dbReference>
<name>A0ABY7CZL3_9BASI</name>
<protein>
    <submittedName>
        <fullName evidence="1">Uncharacterized protein</fullName>
    </submittedName>
</protein>
<sequence>MTSHSAHLRLYHSACTTLYAPPDELSTPAKEGLTWFNTYNARMSTFFAQAGPRAMRITSAALR</sequence>
<keyword evidence="2" id="KW-1185">Reference proteome</keyword>
<proteinExistence type="predicted"/>